<protein>
    <recommendedName>
        <fullName evidence="3">Tyr recombinase domain-containing protein</fullName>
    </recommendedName>
</protein>
<proteinExistence type="predicted"/>
<organism evidence="1 2">
    <name type="scientific">Paraclostridium tenue</name>
    <dbReference type="NCBI Taxonomy" id="1737"/>
    <lineage>
        <taxon>Bacteria</taxon>
        <taxon>Bacillati</taxon>
        <taxon>Bacillota</taxon>
        <taxon>Clostridia</taxon>
        <taxon>Peptostreptococcales</taxon>
        <taxon>Peptostreptococcaceae</taxon>
        <taxon>Paraclostridium</taxon>
    </lineage>
</organism>
<sequence length="72" mass="8504">MDIKVFLSLSCKMAVHLYRLIKENPMTYIKLPKANKIEDFNRILQRFPLGHKLHIQLQIAFHTGLRASEVWV</sequence>
<evidence type="ECO:0008006" key="3">
    <source>
        <dbReference type="Google" id="ProtNLM"/>
    </source>
</evidence>
<gene>
    <name evidence="1" type="ORF">GCM10008917_10880</name>
</gene>
<dbReference type="InterPro" id="IPR011010">
    <property type="entry name" value="DNA_brk_join_enz"/>
</dbReference>
<dbReference type="EMBL" id="BAAACP010000005">
    <property type="protein sequence ID" value="GAA0863057.1"/>
    <property type="molecule type" value="Genomic_DNA"/>
</dbReference>
<name>A0ABN1M1H1_9FIRM</name>
<evidence type="ECO:0000313" key="1">
    <source>
        <dbReference type="EMBL" id="GAA0863057.1"/>
    </source>
</evidence>
<comment type="caution">
    <text evidence="1">The sequence shown here is derived from an EMBL/GenBank/DDBJ whole genome shotgun (WGS) entry which is preliminary data.</text>
</comment>
<reference evidence="1 2" key="1">
    <citation type="journal article" date="2019" name="Int. J. Syst. Evol. Microbiol.">
        <title>The Global Catalogue of Microorganisms (GCM) 10K type strain sequencing project: providing services to taxonomists for standard genome sequencing and annotation.</title>
        <authorList>
            <consortium name="The Broad Institute Genomics Platform"/>
            <consortium name="The Broad Institute Genome Sequencing Center for Infectious Disease"/>
            <person name="Wu L."/>
            <person name="Ma J."/>
        </authorList>
    </citation>
    <scope>NUCLEOTIDE SEQUENCE [LARGE SCALE GENOMIC DNA]</scope>
    <source>
        <strain evidence="1 2">JCM 6486</strain>
    </source>
</reference>
<evidence type="ECO:0000313" key="2">
    <source>
        <dbReference type="Proteomes" id="UP001400965"/>
    </source>
</evidence>
<dbReference type="SUPFAM" id="SSF56349">
    <property type="entry name" value="DNA breaking-rejoining enzymes"/>
    <property type="match status" value="1"/>
</dbReference>
<dbReference type="RefSeq" id="WP_346043573.1">
    <property type="nucleotide sequence ID" value="NZ_BAAACP010000005.1"/>
</dbReference>
<accession>A0ABN1M1H1</accession>
<keyword evidence="2" id="KW-1185">Reference proteome</keyword>
<dbReference type="Proteomes" id="UP001400965">
    <property type="component" value="Unassembled WGS sequence"/>
</dbReference>